<evidence type="ECO:0000256" key="1">
    <source>
        <dbReference type="ARBA" id="ARBA00007301"/>
    </source>
</evidence>
<name>A0ABV3R117_9HYPH</name>
<comment type="catalytic activity">
    <reaction evidence="6">
        <text>pyridoxine 5'-phosphate + O2 = pyridoxal 5'-phosphate + H2O2</text>
        <dbReference type="Rhea" id="RHEA:15149"/>
        <dbReference type="ChEBI" id="CHEBI:15379"/>
        <dbReference type="ChEBI" id="CHEBI:16240"/>
        <dbReference type="ChEBI" id="CHEBI:58589"/>
        <dbReference type="ChEBI" id="CHEBI:597326"/>
        <dbReference type="EC" id="1.4.3.5"/>
    </reaction>
</comment>
<dbReference type="InterPro" id="IPR019740">
    <property type="entry name" value="Pyridox_Oxase_CS"/>
</dbReference>
<dbReference type="PIRSF" id="PIRSF000190">
    <property type="entry name" value="Pyd_amn-ph_oxd"/>
    <property type="match status" value="1"/>
</dbReference>
<dbReference type="Proteomes" id="UP001556196">
    <property type="component" value="Unassembled WGS sequence"/>
</dbReference>
<feature type="binding site" evidence="6">
    <location>
        <position position="58"/>
    </location>
    <ligand>
        <name>substrate</name>
    </ligand>
</feature>
<comment type="subunit">
    <text evidence="6">Homodimer.</text>
</comment>
<evidence type="ECO:0000313" key="10">
    <source>
        <dbReference type="Proteomes" id="UP001556196"/>
    </source>
</evidence>
<evidence type="ECO:0000259" key="7">
    <source>
        <dbReference type="Pfam" id="PF01243"/>
    </source>
</evidence>
<keyword evidence="2 6" id="KW-0285">Flavoprotein</keyword>
<reference evidence="9 10" key="1">
    <citation type="submission" date="2024-06" db="EMBL/GenBank/DDBJ databases">
        <authorList>
            <person name="Tuo L."/>
        </authorList>
    </citation>
    <scope>NUCLEOTIDE SEQUENCE [LARGE SCALE GENOMIC DNA]</scope>
    <source>
        <strain evidence="9 10">ZMM04-5</strain>
    </source>
</reference>
<comment type="similarity">
    <text evidence="1 6">Belongs to the pyridoxamine 5'-phosphate oxidase family.</text>
</comment>
<dbReference type="RefSeq" id="WP_367724138.1">
    <property type="nucleotide sequence ID" value="NZ_JBFOCI010000003.1"/>
</dbReference>
<evidence type="ECO:0000259" key="8">
    <source>
        <dbReference type="Pfam" id="PF10590"/>
    </source>
</evidence>
<feature type="domain" description="Pyridoxamine 5'-phosphate oxidase N-terminal" evidence="7">
    <location>
        <begin position="26"/>
        <end position="151"/>
    </location>
</feature>
<dbReference type="PANTHER" id="PTHR10851:SF0">
    <property type="entry name" value="PYRIDOXINE-5'-PHOSPHATE OXIDASE"/>
    <property type="match status" value="1"/>
</dbReference>
<dbReference type="PROSITE" id="PS01064">
    <property type="entry name" value="PYRIDOX_OXIDASE"/>
    <property type="match status" value="1"/>
</dbReference>
<sequence length="205" mass="23598">MTDTELTSSDFTSRSEPFRLFSEWLEDATKSEPNDPNGVALATVDEDGLPDVRMVLLKGFDEAGFVFYTNFESAKGREILSSMKAAMCFHWKSLRRQVRVRGPVEIVTDAEADAYYATRPRGSRIGAWASKQSRPLESRFALEKAVAEYTTRYAIGEIPRPAYWSGFRIVPQQIEFWHDRPFRLHDRIQFSRTAEGGWQKTRLYP</sequence>
<comment type="pathway">
    <text evidence="6">Cofactor metabolism; pyridoxal 5'-phosphate salvage; pyridoxal 5'-phosphate from pyridoxamine 5'-phosphate: step 1/1.</text>
</comment>
<dbReference type="NCBIfam" id="NF004231">
    <property type="entry name" value="PRK05679.1"/>
    <property type="match status" value="1"/>
</dbReference>
<dbReference type="InterPro" id="IPR012349">
    <property type="entry name" value="Split_barrel_FMN-bd"/>
</dbReference>
<dbReference type="HAMAP" id="MF_01629">
    <property type="entry name" value="PdxH"/>
    <property type="match status" value="1"/>
</dbReference>
<evidence type="ECO:0000256" key="3">
    <source>
        <dbReference type="ARBA" id="ARBA00022643"/>
    </source>
</evidence>
<gene>
    <name evidence="6 9" type="primary">pdxH</name>
    <name evidence="9" type="ORF">ABUE31_13580</name>
</gene>
<protein>
    <recommendedName>
        <fullName evidence="6">Pyridoxine/pyridoxamine 5'-phosphate oxidase</fullName>
        <ecNumber evidence="6">1.4.3.5</ecNumber>
    </recommendedName>
    <alternativeName>
        <fullName evidence="6">PNP/PMP oxidase</fullName>
        <shortName evidence="6">PNPOx</shortName>
    </alternativeName>
    <alternativeName>
        <fullName evidence="6">Pyridoxal 5'-phosphate synthase</fullName>
    </alternativeName>
</protein>
<comment type="catalytic activity">
    <reaction evidence="6">
        <text>pyridoxamine 5'-phosphate + O2 + H2O = pyridoxal 5'-phosphate + H2O2 + NH4(+)</text>
        <dbReference type="Rhea" id="RHEA:15817"/>
        <dbReference type="ChEBI" id="CHEBI:15377"/>
        <dbReference type="ChEBI" id="CHEBI:15379"/>
        <dbReference type="ChEBI" id="CHEBI:16240"/>
        <dbReference type="ChEBI" id="CHEBI:28938"/>
        <dbReference type="ChEBI" id="CHEBI:58451"/>
        <dbReference type="ChEBI" id="CHEBI:597326"/>
        <dbReference type="EC" id="1.4.3.5"/>
    </reaction>
</comment>
<feature type="binding site" evidence="6">
    <location>
        <begin position="183"/>
        <end position="185"/>
    </location>
    <ligand>
        <name>substrate</name>
    </ligand>
</feature>
<feature type="binding site" evidence="6">
    <location>
        <begin position="68"/>
        <end position="69"/>
    </location>
    <ligand>
        <name>FMN</name>
        <dbReference type="ChEBI" id="CHEBI:58210"/>
    </ligand>
</feature>
<dbReference type="NCBIfam" id="TIGR00558">
    <property type="entry name" value="pdxH"/>
    <property type="match status" value="1"/>
</dbReference>
<evidence type="ECO:0000313" key="9">
    <source>
        <dbReference type="EMBL" id="MEW9807017.1"/>
    </source>
</evidence>
<feature type="binding site" evidence="6">
    <location>
        <position position="97"/>
    </location>
    <ligand>
        <name>FMN</name>
        <dbReference type="ChEBI" id="CHEBI:58210"/>
    </ligand>
</feature>
<evidence type="ECO:0000256" key="2">
    <source>
        <dbReference type="ARBA" id="ARBA00022630"/>
    </source>
</evidence>
<comment type="function">
    <text evidence="6">Catalyzes the oxidation of either pyridoxine 5'-phosphate (PNP) or pyridoxamine 5'-phosphate (PMP) into pyridoxal 5'-phosphate (PLP).</text>
</comment>
<feature type="binding site" evidence="6">
    <location>
        <position position="75"/>
    </location>
    <ligand>
        <name>FMN</name>
        <dbReference type="ChEBI" id="CHEBI:58210"/>
    </ligand>
</feature>
<dbReference type="SUPFAM" id="SSF50475">
    <property type="entry name" value="FMN-binding split barrel"/>
    <property type="match status" value="1"/>
</dbReference>
<dbReference type="InterPro" id="IPR011576">
    <property type="entry name" value="Pyridox_Oxase_N"/>
</dbReference>
<comment type="caution">
    <text evidence="9">The sequence shown here is derived from an EMBL/GenBank/DDBJ whole genome shotgun (WGS) entry which is preliminary data.</text>
</comment>
<feature type="binding site" evidence="6">
    <location>
        <position position="123"/>
    </location>
    <ligand>
        <name>substrate</name>
    </ligand>
</feature>
<keyword evidence="4 6" id="KW-0560">Oxidoreductase</keyword>
<evidence type="ECO:0000256" key="6">
    <source>
        <dbReference type="HAMAP-Rule" id="MF_01629"/>
    </source>
</evidence>
<keyword evidence="5 6" id="KW-0664">Pyridoxine biosynthesis</keyword>
<keyword evidence="3 6" id="KW-0288">FMN</keyword>
<feature type="binding site" evidence="6">
    <location>
        <position position="187"/>
    </location>
    <ligand>
        <name>FMN</name>
        <dbReference type="ChEBI" id="CHEBI:58210"/>
    </ligand>
</feature>
<evidence type="ECO:0000256" key="5">
    <source>
        <dbReference type="ARBA" id="ARBA00023096"/>
    </source>
</evidence>
<dbReference type="InterPro" id="IPR000659">
    <property type="entry name" value="Pyridox_Oxase"/>
</dbReference>
<feature type="binding site" evidence="6">
    <location>
        <position position="119"/>
    </location>
    <ligand>
        <name>substrate</name>
    </ligand>
</feature>
<organism evidence="9 10">
    <name type="scientific">Mesorhizobium marinum</name>
    <dbReference type="NCBI Taxonomy" id="3228790"/>
    <lineage>
        <taxon>Bacteria</taxon>
        <taxon>Pseudomonadati</taxon>
        <taxon>Pseudomonadota</taxon>
        <taxon>Alphaproteobacteria</taxon>
        <taxon>Hyphomicrobiales</taxon>
        <taxon>Phyllobacteriaceae</taxon>
        <taxon>Mesorhizobium</taxon>
    </lineage>
</organism>
<dbReference type="Pfam" id="PF10590">
    <property type="entry name" value="PNP_phzG_C"/>
    <property type="match status" value="1"/>
</dbReference>
<dbReference type="EMBL" id="JBFOCI010000003">
    <property type="protein sequence ID" value="MEW9807017.1"/>
    <property type="molecule type" value="Genomic_DNA"/>
</dbReference>
<feature type="binding site" evidence="6">
    <location>
        <begin position="132"/>
        <end position="133"/>
    </location>
    <ligand>
        <name>FMN</name>
        <dbReference type="ChEBI" id="CHEBI:58210"/>
    </ligand>
</feature>
<feature type="binding site" evidence="6">
    <location>
        <position position="115"/>
    </location>
    <ligand>
        <name>substrate</name>
    </ligand>
</feature>
<feature type="binding site" evidence="6">
    <location>
        <begin position="53"/>
        <end position="58"/>
    </location>
    <ligand>
        <name>FMN</name>
        <dbReference type="ChEBI" id="CHEBI:58210"/>
    </ligand>
</feature>
<proteinExistence type="inferred from homology"/>
<dbReference type="GO" id="GO:0004733">
    <property type="term" value="F:pyridoxamine phosphate oxidase activity"/>
    <property type="evidence" value="ECO:0007669"/>
    <property type="project" value="UniProtKB-EC"/>
</dbReference>
<dbReference type="Pfam" id="PF01243">
    <property type="entry name" value="PNPOx_N"/>
    <property type="match status" value="1"/>
</dbReference>
<dbReference type="InterPro" id="IPR019576">
    <property type="entry name" value="Pyridoxamine_oxidase_dimer_C"/>
</dbReference>
<comment type="pathway">
    <text evidence="6">Cofactor metabolism; pyridoxal 5'-phosphate salvage; pyridoxal 5'-phosphate from pyridoxine 5'-phosphate: step 1/1.</text>
</comment>
<dbReference type="EC" id="1.4.3.5" evidence="6"/>
<evidence type="ECO:0000256" key="4">
    <source>
        <dbReference type="ARBA" id="ARBA00023002"/>
    </source>
</evidence>
<dbReference type="Gene3D" id="2.30.110.10">
    <property type="entry name" value="Electron Transport, Fmn-binding Protein, Chain A"/>
    <property type="match status" value="1"/>
</dbReference>
<comment type="caution">
    <text evidence="6">Lacks conserved residue(s) required for the propagation of feature annotation.</text>
</comment>
<keyword evidence="10" id="KW-1185">Reference proteome</keyword>
<feature type="domain" description="Pyridoxine 5'-phosphate oxidase dimerisation C-terminal" evidence="8">
    <location>
        <begin position="164"/>
        <end position="205"/>
    </location>
</feature>
<comment type="cofactor">
    <cofactor evidence="6">
        <name>FMN</name>
        <dbReference type="ChEBI" id="CHEBI:58210"/>
    </cofactor>
    <text evidence="6">Binds 1 FMN per subunit.</text>
</comment>
<feature type="binding site" evidence="6">
    <location>
        <position position="177"/>
    </location>
    <ligand>
        <name>FMN</name>
        <dbReference type="ChEBI" id="CHEBI:58210"/>
    </ligand>
</feature>
<dbReference type="PANTHER" id="PTHR10851">
    <property type="entry name" value="PYRIDOXINE-5-PHOSPHATE OXIDASE"/>
    <property type="match status" value="1"/>
</dbReference>
<accession>A0ABV3R117</accession>